<feature type="region of interest" description="Disordered" evidence="1">
    <location>
        <begin position="1"/>
        <end position="27"/>
    </location>
</feature>
<evidence type="ECO:0000313" key="2">
    <source>
        <dbReference type="EMBL" id="CAH9119522.1"/>
    </source>
</evidence>
<name>A0A9P1EN82_CUSEU</name>
<dbReference type="AlphaFoldDB" id="A0A9P1EN82"/>
<reference evidence="2" key="1">
    <citation type="submission" date="2022-07" db="EMBL/GenBank/DDBJ databases">
        <authorList>
            <person name="Macas J."/>
            <person name="Novak P."/>
            <person name="Neumann P."/>
        </authorList>
    </citation>
    <scope>NUCLEOTIDE SEQUENCE</scope>
</reference>
<keyword evidence="3" id="KW-1185">Reference proteome</keyword>
<dbReference type="Proteomes" id="UP001152484">
    <property type="component" value="Unassembled WGS sequence"/>
</dbReference>
<sequence>METEGDDIVEALGRKRGRDGQHGGRHQRRQLRFSFEIEFRCLRGVGEVNSFVFVGVDGREGEAEVGSEAVVVCISDVCDGRIHDVVIRYYRVAGGRVITKGPNKKTKSYR</sequence>
<evidence type="ECO:0000256" key="1">
    <source>
        <dbReference type="SAM" id="MobiDB-lite"/>
    </source>
</evidence>
<dbReference type="EMBL" id="CAMAPE010000080">
    <property type="protein sequence ID" value="CAH9119522.1"/>
    <property type="molecule type" value="Genomic_DNA"/>
</dbReference>
<evidence type="ECO:0000313" key="3">
    <source>
        <dbReference type="Proteomes" id="UP001152484"/>
    </source>
</evidence>
<protein>
    <submittedName>
        <fullName evidence="2">Uncharacterized protein</fullName>
    </submittedName>
</protein>
<proteinExistence type="predicted"/>
<gene>
    <name evidence="2" type="ORF">CEURO_LOCUS22334</name>
</gene>
<accession>A0A9P1EN82</accession>
<organism evidence="2 3">
    <name type="scientific">Cuscuta europaea</name>
    <name type="common">European dodder</name>
    <dbReference type="NCBI Taxonomy" id="41803"/>
    <lineage>
        <taxon>Eukaryota</taxon>
        <taxon>Viridiplantae</taxon>
        <taxon>Streptophyta</taxon>
        <taxon>Embryophyta</taxon>
        <taxon>Tracheophyta</taxon>
        <taxon>Spermatophyta</taxon>
        <taxon>Magnoliopsida</taxon>
        <taxon>eudicotyledons</taxon>
        <taxon>Gunneridae</taxon>
        <taxon>Pentapetalae</taxon>
        <taxon>asterids</taxon>
        <taxon>lamiids</taxon>
        <taxon>Solanales</taxon>
        <taxon>Convolvulaceae</taxon>
        <taxon>Cuscuteae</taxon>
        <taxon>Cuscuta</taxon>
        <taxon>Cuscuta subgen. Cuscuta</taxon>
    </lineage>
</organism>
<comment type="caution">
    <text evidence="2">The sequence shown here is derived from an EMBL/GenBank/DDBJ whole genome shotgun (WGS) entry which is preliminary data.</text>
</comment>